<dbReference type="PANTHER" id="PTHR36057:SF1">
    <property type="entry name" value="LIPOPROTEIN LIPID ATTACHMENT SITE-LIKE PROTEIN, PUTATIVE (DUF1223)-RELATED"/>
    <property type="match status" value="1"/>
</dbReference>
<accession>A0ABU0YK67</accession>
<evidence type="ECO:0000256" key="1">
    <source>
        <dbReference type="SAM" id="SignalP"/>
    </source>
</evidence>
<feature type="signal peptide" evidence="1">
    <location>
        <begin position="1"/>
        <end position="26"/>
    </location>
</feature>
<dbReference type="RefSeq" id="WP_379954473.1">
    <property type="nucleotide sequence ID" value="NZ_JAUYVI010000002.1"/>
</dbReference>
<reference evidence="3" key="1">
    <citation type="submission" date="2023-08" db="EMBL/GenBank/DDBJ databases">
        <title>Rhodospirillaceae gen. nov., a novel taxon isolated from the Yangtze River Yuezi River estuary sludge.</title>
        <authorList>
            <person name="Ruan L."/>
        </authorList>
    </citation>
    <scope>NUCLEOTIDE SEQUENCE [LARGE SCALE GENOMIC DNA]</scope>
    <source>
        <strain evidence="3">R-7</strain>
    </source>
</reference>
<evidence type="ECO:0000313" key="2">
    <source>
        <dbReference type="EMBL" id="MDQ7247063.1"/>
    </source>
</evidence>
<dbReference type="Proteomes" id="UP001230156">
    <property type="component" value="Unassembled WGS sequence"/>
</dbReference>
<dbReference type="PANTHER" id="PTHR36057">
    <property type="match status" value="1"/>
</dbReference>
<gene>
    <name evidence="2" type="ORF">Q8A70_05280</name>
</gene>
<name>A0ABU0YK67_9PROT</name>
<keyword evidence="3" id="KW-1185">Reference proteome</keyword>
<dbReference type="Pfam" id="PF06764">
    <property type="entry name" value="DUF1223"/>
    <property type="match status" value="1"/>
</dbReference>
<feature type="chain" id="PRO_5046706711" evidence="1">
    <location>
        <begin position="27"/>
        <end position="238"/>
    </location>
</feature>
<keyword evidence="1" id="KW-0732">Signal</keyword>
<dbReference type="SUPFAM" id="SSF52833">
    <property type="entry name" value="Thioredoxin-like"/>
    <property type="match status" value="1"/>
</dbReference>
<sequence length="238" mass="24797">MGWSREMSAGGLAVALTLAAGSGAVAEPAAQSPVVVELFTSQGCSSCPPANANLAAIADRPDVLALSFGVTYWDYLGWKDSFAKPEFTNRQYAYEHTLHRATAYTPQMVVNGEMDLIGNSAEELDRFIAAASNHGAAVAPGIAFGASKVSIGAAPAPGDTADVWLVRYDPNIVQVPVARGENGGRTLPHKNVVREFIRLGGWSGAAVNFELPPAADGLKTAILVQSAYTGPILAAAKE</sequence>
<comment type="caution">
    <text evidence="2">The sequence shown here is derived from an EMBL/GenBank/DDBJ whole genome shotgun (WGS) entry which is preliminary data.</text>
</comment>
<organism evidence="2 3">
    <name type="scientific">Dongia sedimenti</name>
    <dbReference type="NCBI Taxonomy" id="3064282"/>
    <lineage>
        <taxon>Bacteria</taxon>
        <taxon>Pseudomonadati</taxon>
        <taxon>Pseudomonadota</taxon>
        <taxon>Alphaproteobacteria</taxon>
        <taxon>Rhodospirillales</taxon>
        <taxon>Dongiaceae</taxon>
        <taxon>Dongia</taxon>
    </lineage>
</organism>
<dbReference type="InterPro" id="IPR010634">
    <property type="entry name" value="DUF1223"/>
</dbReference>
<dbReference type="EMBL" id="JAUYVI010000002">
    <property type="protein sequence ID" value="MDQ7247063.1"/>
    <property type="molecule type" value="Genomic_DNA"/>
</dbReference>
<protein>
    <submittedName>
        <fullName evidence="2">DUF1223 domain-containing protein</fullName>
    </submittedName>
</protein>
<evidence type="ECO:0000313" key="3">
    <source>
        <dbReference type="Proteomes" id="UP001230156"/>
    </source>
</evidence>
<dbReference type="InterPro" id="IPR036249">
    <property type="entry name" value="Thioredoxin-like_sf"/>
</dbReference>
<proteinExistence type="predicted"/>